<evidence type="ECO:0000313" key="2">
    <source>
        <dbReference type="Proteomes" id="UP000010953"/>
    </source>
</evidence>
<dbReference type="CDD" id="cd18738">
    <property type="entry name" value="PIN_VapC4-5_FitB-like"/>
    <property type="match status" value="1"/>
</dbReference>
<gene>
    <name evidence="1" type="ORF">C943_00403</name>
</gene>
<dbReference type="AlphaFoldDB" id="M7Y7B9"/>
<protein>
    <submittedName>
        <fullName evidence="1">Nucleic acid-binding protein</fullName>
    </submittedName>
</protein>
<dbReference type="EMBL" id="AMZY02000010">
    <property type="protein sequence ID" value="EMS33126.1"/>
    <property type="molecule type" value="Genomic_DNA"/>
</dbReference>
<keyword evidence="2" id="KW-1185">Reference proteome</keyword>
<name>M7Y7B9_9BACT</name>
<accession>M7Y7B9</accession>
<comment type="caution">
    <text evidence="1">The sequence shown here is derived from an EMBL/GenBank/DDBJ whole genome shotgun (WGS) entry which is preliminary data.</text>
</comment>
<evidence type="ECO:0000313" key="1">
    <source>
        <dbReference type="EMBL" id="EMS33126.1"/>
    </source>
</evidence>
<organism evidence="1 2">
    <name type="scientific">Mariniradius saccharolyticus AK6</name>
    <dbReference type="NCBI Taxonomy" id="1239962"/>
    <lineage>
        <taxon>Bacteria</taxon>
        <taxon>Pseudomonadati</taxon>
        <taxon>Bacteroidota</taxon>
        <taxon>Cytophagia</taxon>
        <taxon>Cytophagales</taxon>
        <taxon>Cyclobacteriaceae</taxon>
        <taxon>Mariniradius</taxon>
    </lineage>
</organism>
<dbReference type="InterPro" id="IPR029060">
    <property type="entry name" value="PIN-like_dom_sf"/>
</dbReference>
<dbReference type="STRING" id="1239962.C943_00403"/>
<reference evidence="1" key="1">
    <citation type="submission" date="2013-01" db="EMBL/GenBank/DDBJ databases">
        <title>Genome assembly of Mariniradius saccharolyticus AK6.</title>
        <authorList>
            <person name="Vaidya B."/>
            <person name="Khatri I."/>
            <person name="Tanuku N.R.S."/>
            <person name="Subramanian S."/>
            <person name="Pinnaka A."/>
        </authorList>
    </citation>
    <scope>NUCLEOTIDE SEQUENCE [LARGE SCALE GENOMIC DNA]</scope>
    <source>
        <strain evidence="1">AK6</strain>
    </source>
</reference>
<dbReference type="eggNOG" id="COG1487">
    <property type="taxonomic scope" value="Bacteria"/>
</dbReference>
<dbReference type="Gene3D" id="3.40.50.1010">
    <property type="entry name" value="5'-nuclease"/>
    <property type="match status" value="1"/>
</dbReference>
<proteinExistence type="predicted"/>
<dbReference type="SUPFAM" id="SSF88723">
    <property type="entry name" value="PIN domain-like"/>
    <property type="match status" value="1"/>
</dbReference>
<sequence length="89" mass="9858">MISKIELLGFQTTNDQYEILSGFVHDAKILGLSETIVEKCIDLRKNHKIKLPDGIVAATALTCDLSLVTRNVSDFINIPNLVVINPHNL</sequence>
<dbReference type="Proteomes" id="UP000010953">
    <property type="component" value="Unassembled WGS sequence"/>
</dbReference>
<dbReference type="InParanoid" id="M7Y7B9"/>